<dbReference type="Gene3D" id="3.60.20.10">
    <property type="entry name" value="Glutamine Phosphoribosylpyrophosphate, subunit 1, domain 1"/>
    <property type="match status" value="1"/>
</dbReference>
<name>A0ABU0RDY8_9ACTN</name>
<dbReference type="SUPFAM" id="SSF56235">
    <property type="entry name" value="N-terminal nucleophile aminohydrolases (Ntn hydrolases)"/>
    <property type="match status" value="1"/>
</dbReference>
<dbReference type="Proteomes" id="UP001223072">
    <property type="component" value="Unassembled WGS sequence"/>
</dbReference>
<reference evidence="1 2" key="1">
    <citation type="submission" date="2023-07" db="EMBL/GenBank/DDBJ databases">
        <title>Comparative genomics of wheat-associated soil bacteria to identify genetic determinants of phenazine resistance.</title>
        <authorList>
            <person name="Mouncey N."/>
        </authorList>
    </citation>
    <scope>NUCLEOTIDE SEQUENCE [LARGE SCALE GENOMIC DNA]</scope>
    <source>
        <strain evidence="1 2">W2I16</strain>
    </source>
</reference>
<keyword evidence="2" id="KW-1185">Reference proteome</keyword>
<evidence type="ECO:0000313" key="1">
    <source>
        <dbReference type="EMBL" id="MDQ0930199.1"/>
    </source>
</evidence>
<organism evidence="1 2">
    <name type="scientific">Streptomyces turgidiscabies</name>
    <dbReference type="NCBI Taxonomy" id="85558"/>
    <lineage>
        <taxon>Bacteria</taxon>
        <taxon>Bacillati</taxon>
        <taxon>Actinomycetota</taxon>
        <taxon>Actinomycetes</taxon>
        <taxon>Kitasatosporales</taxon>
        <taxon>Streptomycetaceae</taxon>
        <taxon>Streptomyces</taxon>
    </lineage>
</organism>
<sequence length="194" mass="21591">MAAHRPELLHRDDRFLPPGVRPDPHQFPHGTTVLALTYRDGVLLAGDRRATMGNLIAQRDLEKVHPADAVRNQGKDIVTAVTDLYNGGGGLRRFQRFWDGRFNGNAADAKFLAHNILTAADDKEVVAAQLGLVTVRGGIKTLPAMLSYDELERLEQGFVDTLLARTGQESRMAATYRRNHDTYLRAARARAHKE</sequence>
<dbReference type="InterPro" id="IPR001353">
    <property type="entry name" value="Proteasome_sua/b"/>
</dbReference>
<accession>A0ABU0RDY8</accession>
<comment type="caution">
    <text evidence="1">The sequence shown here is derived from an EMBL/GenBank/DDBJ whole genome shotgun (WGS) entry which is preliminary data.</text>
</comment>
<proteinExistence type="predicted"/>
<dbReference type="EMBL" id="JAUSZS010000002">
    <property type="protein sequence ID" value="MDQ0930199.1"/>
    <property type="molecule type" value="Genomic_DNA"/>
</dbReference>
<gene>
    <name evidence="1" type="ORF">QFZ49_000106</name>
</gene>
<dbReference type="Pfam" id="PF00227">
    <property type="entry name" value="Proteasome"/>
    <property type="match status" value="1"/>
</dbReference>
<protein>
    <recommendedName>
        <fullName evidence="3">Proteasome subunit beta</fullName>
    </recommendedName>
</protein>
<evidence type="ECO:0008006" key="3">
    <source>
        <dbReference type="Google" id="ProtNLM"/>
    </source>
</evidence>
<dbReference type="InterPro" id="IPR029055">
    <property type="entry name" value="Ntn_hydrolases_N"/>
</dbReference>
<evidence type="ECO:0000313" key="2">
    <source>
        <dbReference type="Proteomes" id="UP001223072"/>
    </source>
</evidence>